<dbReference type="InterPro" id="IPR009000">
    <property type="entry name" value="Transl_B-barrel_sf"/>
</dbReference>
<evidence type="ECO:0000313" key="6">
    <source>
        <dbReference type="EMBL" id="NWO23334.1"/>
    </source>
</evidence>
<reference evidence="6 7" key="1">
    <citation type="submission" date="2020-06" db="EMBL/GenBank/DDBJ databases">
        <title>Mogibacterium timidum strain W9173 genomic sequence.</title>
        <authorList>
            <person name="Wade W.G."/>
            <person name="Johnston C.D."/>
            <person name="Chen T."/>
            <person name="Dewhirst F.E."/>
        </authorList>
    </citation>
    <scope>NUCLEOTIDE SEQUENCE [LARGE SCALE GENOMIC DNA]</scope>
    <source>
        <strain evidence="6 7">W9173</strain>
    </source>
</reference>
<dbReference type="InterPro" id="IPR012947">
    <property type="entry name" value="tRNA_SAD"/>
</dbReference>
<dbReference type="GO" id="GO:0002161">
    <property type="term" value="F:aminoacyl-tRNA deacylase activity"/>
    <property type="evidence" value="ECO:0007669"/>
    <property type="project" value="UniProtKB-ARBA"/>
</dbReference>
<dbReference type="AlphaFoldDB" id="A0A7Y8VRN5"/>
<evidence type="ECO:0000259" key="5">
    <source>
        <dbReference type="PROSITE" id="PS50860"/>
    </source>
</evidence>
<dbReference type="InterPro" id="IPR003156">
    <property type="entry name" value="DHHA1_dom"/>
</dbReference>
<proteinExistence type="predicted"/>
<dbReference type="SUPFAM" id="SSF55186">
    <property type="entry name" value="ThrRS/AlaRS common domain"/>
    <property type="match status" value="1"/>
</dbReference>
<dbReference type="SMART" id="SM00863">
    <property type="entry name" value="tRNA_SAD"/>
    <property type="match status" value="1"/>
</dbReference>
<dbReference type="InterPro" id="IPR018163">
    <property type="entry name" value="Thr/Ala-tRNA-synth_IIc_edit"/>
</dbReference>
<dbReference type="GO" id="GO:0005737">
    <property type="term" value="C:cytoplasm"/>
    <property type="evidence" value="ECO:0007669"/>
    <property type="project" value="UniProtKB-SubCell"/>
</dbReference>
<dbReference type="GO" id="GO:0006419">
    <property type="term" value="P:alanyl-tRNA aminoacylation"/>
    <property type="evidence" value="ECO:0007669"/>
    <property type="project" value="InterPro"/>
</dbReference>
<accession>A0A7Y8VRN5</accession>
<dbReference type="Pfam" id="PF07973">
    <property type="entry name" value="tRNA_SAD"/>
    <property type="match status" value="1"/>
</dbReference>
<feature type="domain" description="Alanyl-transfer RNA synthetases family profile" evidence="5">
    <location>
        <begin position="1"/>
        <end position="256"/>
    </location>
</feature>
<gene>
    <name evidence="6" type="ORF">HW270_04460</name>
</gene>
<dbReference type="PANTHER" id="PTHR43462:SF1">
    <property type="entry name" value="ALANYL-TRNA EDITING PROTEIN AARSD1"/>
    <property type="match status" value="1"/>
</dbReference>
<dbReference type="Gene3D" id="3.10.310.40">
    <property type="match status" value="1"/>
</dbReference>
<evidence type="ECO:0000313" key="7">
    <source>
        <dbReference type="Proteomes" id="UP000526307"/>
    </source>
</evidence>
<dbReference type="SUPFAM" id="SSF50447">
    <property type="entry name" value="Translation proteins"/>
    <property type="match status" value="1"/>
</dbReference>
<comment type="subcellular location">
    <subcellularLocation>
        <location evidence="2">Cytoplasm</location>
    </subcellularLocation>
</comment>
<dbReference type="Proteomes" id="UP000526307">
    <property type="component" value="Unassembled WGS sequence"/>
</dbReference>
<dbReference type="Gene3D" id="3.30.980.10">
    <property type="entry name" value="Threonyl-trna Synthetase, Chain A, domain 2"/>
    <property type="match status" value="1"/>
</dbReference>
<comment type="cofactor">
    <cofactor evidence="1">
        <name>Zn(2+)</name>
        <dbReference type="ChEBI" id="CHEBI:29105"/>
    </cofactor>
</comment>
<dbReference type="GO" id="GO:0003676">
    <property type="term" value="F:nucleic acid binding"/>
    <property type="evidence" value="ECO:0007669"/>
    <property type="project" value="InterPro"/>
</dbReference>
<dbReference type="RefSeq" id="WP_178978458.1">
    <property type="nucleotide sequence ID" value="NZ_CAUVNY010000001.1"/>
</dbReference>
<protein>
    <submittedName>
        <fullName evidence="6">Alanyl-tRNA editing protein</fullName>
    </submittedName>
</protein>
<sequence>MKTEKVFHNDRYLKSLDATVLDVISKKDRIEIITDRTIFFAEGGGQPGDRGTMYLTEDETKHVDIYDTHDSGESVAHYTNSEHVPFNVGDKVTMELDWTFRFSNMQRHYGEHILSGAIYKLYRGTNRGFHMGHNYITIDIDLDGKIMDTAMLEAAETLANEAVWADMPIQAHCFNSVEEANAMPLRKAVNEKVEGSVVIVTVGDPADPFDCCACCGTYPSTSGQIGIIKIFKAESNKGMTRLYFDCGRNALVHYQESHRILTDVAERFSSKPEDLIRTLDKRDKEESELKAERAHLAEYFRTAEATALALCAAAPNDKLVYRAYSDISPNELQKLGFKALDLIERDNKPLLALACSPSGTLMLVSDGSYPCGKLVKENVKEYGGKGGGRADNARAQFDNDDDLKAFVGAIAQKL</sequence>
<dbReference type="EMBL" id="JABXYR010000001">
    <property type="protein sequence ID" value="NWO23334.1"/>
    <property type="molecule type" value="Genomic_DNA"/>
</dbReference>
<dbReference type="PROSITE" id="PS50860">
    <property type="entry name" value="AA_TRNA_LIGASE_II_ALA"/>
    <property type="match status" value="1"/>
</dbReference>
<dbReference type="GO" id="GO:0005524">
    <property type="term" value="F:ATP binding"/>
    <property type="evidence" value="ECO:0007669"/>
    <property type="project" value="InterPro"/>
</dbReference>
<keyword evidence="4" id="KW-0862">Zinc</keyword>
<evidence type="ECO:0000256" key="3">
    <source>
        <dbReference type="ARBA" id="ARBA00022723"/>
    </source>
</evidence>
<keyword evidence="3" id="KW-0479">Metal-binding</keyword>
<dbReference type="InterPro" id="IPR051335">
    <property type="entry name" value="Alanyl-tRNA_Editing_Enzymes"/>
</dbReference>
<dbReference type="Pfam" id="PF01411">
    <property type="entry name" value="tRNA-synt_2c"/>
    <property type="match status" value="1"/>
</dbReference>
<comment type="caution">
    <text evidence="6">The sequence shown here is derived from an EMBL/GenBank/DDBJ whole genome shotgun (WGS) entry which is preliminary data.</text>
</comment>
<evidence type="ECO:0000256" key="4">
    <source>
        <dbReference type="ARBA" id="ARBA00022833"/>
    </source>
</evidence>
<dbReference type="InterPro" id="IPR018165">
    <property type="entry name" value="Ala-tRNA-synth_IIc_core"/>
</dbReference>
<dbReference type="Pfam" id="PF02272">
    <property type="entry name" value="DHHA1"/>
    <property type="match status" value="1"/>
</dbReference>
<keyword evidence="7" id="KW-1185">Reference proteome</keyword>
<dbReference type="PANTHER" id="PTHR43462">
    <property type="entry name" value="ALANYL-TRNA EDITING PROTEIN"/>
    <property type="match status" value="1"/>
</dbReference>
<organism evidence="6 7">
    <name type="scientific">Mogibacterium timidum</name>
    <dbReference type="NCBI Taxonomy" id="35519"/>
    <lineage>
        <taxon>Bacteria</taxon>
        <taxon>Bacillati</taxon>
        <taxon>Bacillota</taxon>
        <taxon>Clostridia</taxon>
        <taxon>Peptostreptococcales</taxon>
        <taxon>Anaerovoracaceae</taxon>
        <taxon>Mogibacterium</taxon>
    </lineage>
</organism>
<dbReference type="Gene3D" id="2.40.30.130">
    <property type="match status" value="1"/>
</dbReference>
<evidence type="ECO:0000256" key="2">
    <source>
        <dbReference type="ARBA" id="ARBA00004496"/>
    </source>
</evidence>
<name>A0A7Y8VRN5_9FIRM</name>
<dbReference type="GO" id="GO:0004813">
    <property type="term" value="F:alanine-tRNA ligase activity"/>
    <property type="evidence" value="ECO:0007669"/>
    <property type="project" value="InterPro"/>
</dbReference>
<dbReference type="InterPro" id="IPR018164">
    <property type="entry name" value="Ala-tRNA-synth_IIc_N"/>
</dbReference>
<evidence type="ECO:0000256" key="1">
    <source>
        <dbReference type="ARBA" id="ARBA00001947"/>
    </source>
</evidence>
<dbReference type="GO" id="GO:0046872">
    <property type="term" value="F:metal ion binding"/>
    <property type="evidence" value="ECO:0007669"/>
    <property type="project" value="UniProtKB-KW"/>
</dbReference>